<accession>A0ABW0V2H2</accession>
<dbReference type="GO" id="GO:0016798">
    <property type="term" value="F:hydrolase activity, acting on glycosyl bonds"/>
    <property type="evidence" value="ECO:0007669"/>
    <property type="project" value="UniProtKB-KW"/>
</dbReference>
<dbReference type="CDD" id="cd15482">
    <property type="entry name" value="Sialidase_non-viral"/>
    <property type="match status" value="1"/>
</dbReference>
<dbReference type="Proteomes" id="UP001596154">
    <property type="component" value="Unassembled WGS sequence"/>
</dbReference>
<evidence type="ECO:0000313" key="1">
    <source>
        <dbReference type="EMBL" id="MFC5639134.1"/>
    </source>
</evidence>
<organism evidence="1 2">
    <name type="scientific">Streptomyces bullii</name>
    <dbReference type="NCBI Taxonomy" id="349910"/>
    <lineage>
        <taxon>Bacteria</taxon>
        <taxon>Bacillati</taxon>
        <taxon>Actinomycetota</taxon>
        <taxon>Actinomycetes</taxon>
        <taxon>Kitasatosporales</taxon>
        <taxon>Streptomycetaceae</taxon>
        <taxon>Streptomyces</taxon>
    </lineage>
</organism>
<dbReference type="EC" id="3.2.1.-" evidence="1"/>
<keyword evidence="2" id="KW-1185">Reference proteome</keyword>
<sequence length="59" mass="6145">MNGPPAAYRDLVRIGADTVGLSYETGDFSAYETIGFRRVSVSRLTRSGEGAGADVGSCS</sequence>
<protein>
    <submittedName>
        <fullName evidence="1">Sialidase family protein</fullName>
        <ecNumber evidence="1">3.2.1.-</ecNumber>
    </submittedName>
</protein>
<proteinExistence type="predicted"/>
<keyword evidence="1" id="KW-0326">Glycosidase</keyword>
<gene>
    <name evidence="1" type="ORF">ACFPZJ_36455</name>
</gene>
<keyword evidence="1" id="KW-0378">Hydrolase</keyword>
<comment type="caution">
    <text evidence="1">The sequence shown here is derived from an EMBL/GenBank/DDBJ whole genome shotgun (WGS) entry which is preliminary data.</text>
</comment>
<dbReference type="RefSeq" id="WP_381030876.1">
    <property type="nucleotide sequence ID" value="NZ_JBHSNY010000017.1"/>
</dbReference>
<evidence type="ECO:0000313" key="2">
    <source>
        <dbReference type="Proteomes" id="UP001596154"/>
    </source>
</evidence>
<dbReference type="EMBL" id="JBHSNY010000017">
    <property type="protein sequence ID" value="MFC5639134.1"/>
    <property type="molecule type" value="Genomic_DNA"/>
</dbReference>
<name>A0ABW0V2H2_9ACTN</name>
<reference evidence="2" key="1">
    <citation type="journal article" date="2019" name="Int. J. Syst. Evol. Microbiol.">
        <title>The Global Catalogue of Microorganisms (GCM) 10K type strain sequencing project: providing services to taxonomists for standard genome sequencing and annotation.</title>
        <authorList>
            <consortium name="The Broad Institute Genomics Platform"/>
            <consortium name="The Broad Institute Genome Sequencing Center for Infectious Disease"/>
            <person name="Wu L."/>
            <person name="Ma J."/>
        </authorList>
    </citation>
    <scope>NUCLEOTIDE SEQUENCE [LARGE SCALE GENOMIC DNA]</scope>
    <source>
        <strain evidence="2">CGMCC 4.7248</strain>
    </source>
</reference>